<evidence type="ECO:0000313" key="1">
    <source>
        <dbReference type="EMBL" id="AFK67220.1"/>
    </source>
</evidence>
<sequence length="126" mass="13638">MEDLIMLRFTGTELHAVLAEAGINGCRLILVKDHGVYLMSEIGESKPDGGGRKRVAYATGCNPNVDDFDTWWNRARDEFGGDDFAEYFDIDDPVLASLRGTAGSLVVEAASTHLYLAAEVDPAGKS</sequence>
<name>I3UNZ9_PSEPU</name>
<dbReference type="Pfam" id="PF11284">
    <property type="entry name" value="DUF3085"/>
    <property type="match status" value="1"/>
</dbReference>
<dbReference type="Proteomes" id="UP000005268">
    <property type="component" value="Chromosome"/>
</dbReference>
<dbReference type="AlphaFoldDB" id="I3UNZ9"/>
<proteinExistence type="predicted"/>
<reference evidence="1 2" key="1">
    <citation type="journal article" date="2012" name="J. Bacteriol.">
        <title>Complete Genome Sequence of the Naphthalene-Degrading Pseudomonas putida Strain ND6.</title>
        <authorList>
            <person name="Li S."/>
            <person name="Zhao H."/>
            <person name="Li Y."/>
            <person name="Niu S."/>
            <person name="Cai B."/>
        </authorList>
    </citation>
    <scope>NUCLEOTIDE SEQUENCE [LARGE SCALE GENOMIC DNA]</scope>
    <source>
        <strain evidence="1 2">ND6</strain>
    </source>
</reference>
<protein>
    <recommendedName>
        <fullName evidence="3">DUF3085 domain-containing protein</fullName>
    </recommendedName>
</protein>
<dbReference type="KEGG" id="ppi:YSA_00813"/>
<dbReference type="HOGENOM" id="CLU_165361_0_0_6"/>
<dbReference type="InterPro" id="IPR021436">
    <property type="entry name" value="DUF3085"/>
</dbReference>
<organism evidence="1 2">
    <name type="scientific">Pseudomonas putida ND6</name>
    <dbReference type="NCBI Taxonomy" id="231023"/>
    <lineage>
        <taxon>Bacteria</taxon>
        <taxon>Pseudomonadati</taxon>
        <taxon>Pseudomonadota</taxon>
        <taxon>Gammaproteobacteria</taxon>
        <taxon>Pseudomonadales</taxon>
        <taxon>Pseudomonadaceae</taxon>
        <taxon>Pseudomonas</taxon>
    </lineage>
</organism>
<dbReference type="EMBL" id="CP003588">
    <property type="protein sequence ID" value="AFK67220.1"/>
    <property type="molecule type" value="Genomic_DNA"/>
</dbReference>
<gene>
    <name evidence="1" type="ORF">YSA_00813</name>
</gene>
<evidence type="ECO:0000313" key="2">
    <source>
        <dbReference type="Proteomes" id="UP000005268"/>
    </source>
</evidence>
<evidence type="ECO:0008006" key="3">
    <source>
        <dbReference type="Google" id="ProtNLM"/>
    </source>
</evidence>
<dbReference type="PATRIC" id="fig|231023.4.peg.377"/>
<accession>I3UNZ9</accession>